<keyword evidence="2" id="KW-1185">Reference proteome</keyword>
<organism evidence="1 2">
    <name type="scientific">Actinomadura rugatobispora</name>
    <dbReference type="NCBI Taxonomy" id="1994"/>
    <lineage>
        <taxon>Bacteria</taxon>
        <taxon>Bacillati</taxon>
        <taxon>Actinomycetota</taxon>
        <taxon>Actinomycetes</taxon>
        <taxon>Streptosporangiales</taxon>
        <taxon>Thermomonosporaceae</taxon>
        <taxon>Actinomadura</taxon>
    </lineage>
</organism>
<dbReference type="RefSeq" id="WP_378283351.1">
    <property type="nucleotide sequence ID" value="NZ_JBHSON010000024.1"/>
</dbReference>
<name>A0ABW0ZYW9_9ACTN</name>
<dbReference type="EMBL" id="JBHSON010000024">
    <property type="protein sequence ID" value="MFC5747733.1"/>
    <property type="molecule type" value="Genomic_DNA"/>
</dbReference>
<proteinExistence type="predicted"/>
<comment type="caution">
    <text evidence="1">The sequence shown here is derived from an EMBL/GenBank/DDBJ whole genome shotgun (WGS) entry which is preliminary data.</text>
</comment>
<accession>A0ABW0ZYW9</accession>
<gene>
    <name evidence="1" type="ORF">ACFPZN_19065</name>
</gene>
<reference evidence="2" key="1">
    <citation type="journal article" date="2019" name="Int. J. Syst. Evol. Microbiol.">
        <title>The Global Catalogue of Microorganisms (GCM) 10K type strain sequencing project: providing services to taxonomists for standard genome sequencing and annotation.</title>
        <authorList>
            <consortium name="The Broad Institute Genomics Platform"/>
            <consortium name="The Broad Institute Genome Sequencing Center for Infectious Disease"/>
            <person name="Wu L."/>
            <person name="Ma J."/>
        </authorList>
    </citation>
    <scope>NUCLEOTIDE SEQUENCE [LARGE SCALE GENOMIC DNA]</scope>
    <source>
        <strain evidence="2">KCTC 42087</strain>
    </source>
</reference>
<dbReference type="Proteomes" id="UP001596074">
    <property type="component" value="Unassembled WGS sequence"/>
</dbReference>
<evidence type="ECO:0000313" key="1">
    <source>
        <dbReference type="EMBL" id="MFC5747733.1"/>
    </source>
</evidence>
<sequence>MRKAIAAGVVVALVTAGMVADRSSRSEGCEQDAAPARVLRVAGESGHRLPLPSSVLHCKP</sequence>
<evidence type="ECO:0008006" key="3">
    <source>
        <dbReference type="Google" id="ProtNLM"/>
    </source>
</evidence>
<protein>
    <recommendedName>
        <fullName evidence="3">Secreted protein</fullName>
    </recommendedName>
</protein>
<evidence type="ECO:0000313" key="2">
    <source>
        <dbReference type="Proteomes" id="UP001596074"/>
    </source>
</evidence>